<keyword evidence="1" id="KW-0812">Transmembrane</keyword>
<feature type="domain" description="VWFA" evidence="2">
    <location>
        <begin position="196"/>
        <end position="360"/>
    </location>
</feature>
<feature type="transmembrane region" description="Helical" evidence="1">
    <location>
        <begin position="7"/>
        <end position="29"/>
    </location>
</feature>
<dbReference type="EMBL" id="JABAGD010000049">
    <property type="protein sequence ID" value="NMF07118.1"/>
    <property type="molecule type" value="Genomic_DNA"/>
</dbReference>
<dbReference type="Pfam" id="PF13354">
    <property type="entry name" value="Beta-lactamase2"/>
    <property type="match status" value="1"/>
</dbReference>
<name>A0A7X9SSB6_CLOBE</name>
<evidence type="ECO:0000313" key="3">
    <source>
        <dbReference type="EMBL" id="NMF07118.1"/>
    </source>
</evidence>
<dbReference type="InterPro" id="IPR036465">
    <property type="entry name" value="vWFA_dom_sf"/>
</dbReference>
<gene>
    <name evidence="3" type="ORF">HF849_20710</name>
</gene>
<dbReference type="GO" id="GO:0046677">
    <property type="term" value="P:response to antibiotic"/>
    <property type="evidence" value="ECO:0007669"/>
    <property type="project" value="InterPro"/>
</dbReference>
<dbReference type="RefSeq" id="WP_168982990.1">
    <property type="nucleotide sequence ID" value="NZ_JABAGD010000049.1"/>
</dbReference>
<dbReference type="PANTHER" id="PTHR35333">
    <property type="entry name" value="BETA-LACTAMASE"/>
    <property type="match status" value="1"/>
</dbReference>
<comment type="caution">
    <text evidence="3">The sequence shown here is derived from an EMBL/GenBank/DDBJ whole genome shotgun (WGS) entry which is preliminary data.</text>
</comment>
<evidence type="ECO:0000256" key="1">
    <source>
        <dbReference type="SAM" id="Phobius"/>
    </source>
</evidence>
<dbReference type="GO" id="GO:0030655">
    <property type="term" value="P:beta-lactam antibiotic catabolic process"/>
    <property type="evidence" value="ECO:0007669"/>
    <property type="project" value="InterPro"/>
</dbReference>
<dbReference type="Proteomes" id="UP000587880">
    <property type="component" value="Unassembled WGS sequence"/>
</dbReference>
<dbReference type="PROSITE" id="PS50234">
    <property type="entry name" value="VWFA"/>
    <property type="match status" value="1"/>
</dbReference>
<dbReference type="InterPro" id="IPR000871">
    <property type="entry name" value="Beta-lactam_class-A"/>
</dbReference>
<dbReference type="CDD" id="cd00198">
    <property type="entry name" value="vWFA"/>
    <property type="match status" value="1"/>
</dbReference>
<dbReference type="Gene3D" id="3.40.50.410">
    <property type="entry name" value="von Willebrand factor, type A domain"/>
    <property type="match status" value="1"/>
</dbReference>
<dbReference type="InterPro" id="IPR045155">
    <property type="entry name" value="Beta-lactam_cat"/>
</dbReference>
<protein>
    <submittedName>
        <fullName evidence="3">VWA domain-containing protein</fullName>
    </submittedName>
</protein>
<dbReference type="SMART" id="SM00327">
    <property type="entry name" value="VWA"/>
    <property type="match status" value="1"/>
</dbReference>
<dbReference type="InterPro" id="IPR012338">
    <property type="entry name" value="Beta-lactam/transpept-like"/>
</dbReference>
<keyword evidence="1" id="KW-0472">Membrane</keyword>
<keyword evidence="1" id="KW-1133">Transmembrane helix</keyword>
<dbReference type="GO" id="GO:0008800">
    <property type="term" value="F:beta-lactamase activity"/>
    <property type="evidence" value="ECO:0007669"/>
    <property type="project" value="InterPro"/>
</dbReference>
<organism evidence="3 4">
    <name type="scientific">Clostridium beijerinckii</name>
    <name type="common">Clostridium MP</name>
    <dbReference type="NCBI Taxonomy" id="1520"/>
    <lineage>
        <taxon>Bacteria</taxon>
        <taxon>Bacillati</taxon>
        <taxon>Bacillota</taxon>
        <taxon>Clostridia</taxon>
        <taxon>Eubacteriales</taxon>
        <taxon>Clostridiaceae</taxon>
        <taxon>Clostridium</taxon>
    </lineage>
</organism>
<dbReference type="Pfam" id="PF00092">
    <property type="entry name" value="VWA"/>
    <property type="match status" value="1"/>
</dbReference>
<dbReference type="Gene3D" id="3.40.710.10">
    <property type="entry name" value="DD-peptidase/beta-lactamase superfamily"/>
    <property type="match status" value="1"/>
</dbReference>
<reference evidence="3 4" key="1">
    <citation type="submission" date="2020-04" db="EMBL/GenBank/DDBJ databases">
        <authorList>
            <person name="Hitch T.C.A."/>
            <person name="Wylensek D."/>
            <person name="Clavel T."/>
        </authorList>
    </citation>
    <scope>NUCLEOTIDE SEQUENCE [LARGE SCALE GENOMIC DNA]</scope>
    <source>
        <strain evidence="3 4">WB01_NA02</strain>
    </source>
</reference>
<dbReference type="SUPFAM" id="SSF53300">
    <property type="entry name" value="vWA-like"/>
    <property type="match status" value="1"/>
</dbReference>
<dbReference type="PANTHER" id="PTHR35333:SF3">
    <property type="entry name" value="BETA-LACTAMASE-TYPE TRANSPEPTIDASE FOLD CONTAINING PROTEIN"/>
    <property type="match status" value="1"/>
</dbReference>
<evidence type="ECO:0000259" key="2">
    <source>
        <dbReference type="PROSITE" id="PS50234"/>
    </source>
</evidence>
<dbReference type="AlphaFoldDB" id="A0A7X9SSB6"/>
<dbReference type="SUPFAM" id="SSF56601">
    <property type="entry name" value="beta-lactamase/transpeptidase-like"/>
    <property type="match status" value="1"/>
</dbReference>
<evidence type="ECO:0000313" key="4">
    <source>
        <dbReference type="Proteomes" id="UP000587880"/>
    </source>
</evidence>
<sequence length="680" mass="76918">MNNKKKNAIIAGIVSMVIAATVLTGFVIMNNSNKLNVQISSISTDNYPEIAIEVDKVKNKSCFSKENIKLYDNDKIIEEFNVEKSNNGWTLKYDIPERKKEGITRNVRIENQKDSEEIVTGSYEKKEQKDLNLNVTQVDSNNYPEINVYFTAEDLNENLIEGLKKGNIKLLEEENGTQVNKEISDLQFVEKDQSVSINLVMDTSDSMKPMIDKCKGTAINFLNNMNLDTGDKVEFIEFNEHPKINNYFTSNKQSLINSVSSIDVEGMTSLYDSLIMSLNQTNLQDGAKCVIAFTDGLDNRSSSTSNDVINLSKKLGIPIYIIGFGKDIEVNTLKDIANSTDGEFINIYDIGELEKIYNNILKKTKKQYVLKYNINEETGNVVNRNIELSLDSRDYMGSKKGKYQIKPEEYRVNIQKYKELRESLNDKVAERFKSVEGKYALAFKDLNQSDMLSINNEKTVSASVIKIYIMIEAYNQIKNGKIHLNDVVTLRNDMKAEGSGIILNQPEGTKYTVQELIDLMMLKSDNTAANIMIDMIGMNKINDGIKALGCINTELNRKMMDQNAIKNGIENYVSVEDLCLTFTKLYNGQCIDDKYDKYMLDLMKKNEAKSKIPNKLPSGVMVSNKSGEYTGIQNDAGIVYTDKGAYIICVTTKEGNEENQVNAISDISKEIYDAYIQYKK</sequence>
<proteinExistence type="predicted"/>
<accession>A0A7X9SSB6</accession>
<dbReference type="InterPro" id="IPR002035">
    <property type="entry name" value="VWF_A"/>
</dbReference>